<organism evidence="1 2">
    <name type="scientific">Porites evermanni</name>
    <dbReference type="NCBI Taxonomy" id="104178"/>
    <lineage>
        <taxon>Eukaryota</taxon>
        <taxon>Metazoa</taxon>
        <taxon>Cnidaria</taxon>
        <taxon>Anthozoa</taxon>
        <taxon>Hexacorallia</taxon>
        <taxon>Scleractinia</taxon>
        <taxon>Fungiina</taxon>
        <taxon>Poritidae</taxon>
        <taxon>Porites</taxon>
    </lineage>
</organism>
<dbReference type="InterPro" id="IPR052055">
    <property type="entry name" value="Hepadnavirus_pol/RT"/>
</dbReference>
<dbReference type="Proteomes" id="UP001159427">
    <property type="component" value="Unassembled WGS sequence"/>
</dbReference>
<dbReference type="CDD" id="cd09275">
    <property type="entry name" value="RNase_HI_RT_DIRS1"/>
    <property type="match status" value="1"/>
</dbReference>
<dbReference type="PANTHER" id="PTHR33050">
    <property type="entry name" value="REVERSE TRANSCRIPTASE DOMAIN-CONTAINING PROTEIN"/>
    <property type="match status" value="1"/>
</dbReference>
<sequence length="180" mass="20079">MMTTNASFTGWGCCFDTVTTGGNWTPEEVAHDINYLEMLAAFLALKSFEGTISGKHIKLMVNNTTAMTMINQIGTCHSGENNQLARQIWEWGISHNVWPMVVHIPGKENTEAGKESRLSGRETVWTLQPSLFKAASDKLGVIRGIDLFASRLYNYHLKPYVAYKPDLDAHAINAFHVLCC</sequence>
<keyword evidence="2" id="KW-1185">Reference proteome</keyword>
<dbReference type="EMBL" id="CALNXI010001107">
    <property type="protein sequence ID" value="CAH3155794.1"/>
    <property type="molecule type" value="Genomic_DNA"/>
</dbReference>
<accession>A0ABN8Q6X9</accession>
<protein>
    <recommendedName>
        <fullName evidence="3">RNase H type-1 domain-containing protein</fullName>
    </recommendedName>
</protein>
<proteinExistence type="predicted"/>
<comment type="caution">
    <text evidence="1">The sequence shown here is derived from an EMBL/GenBank/DDBJ whole genome shotgun (WGS) entry which is preliminary data.</text>
</comment>
<reference evidence="1 2" key="1">
    <citation type="submission" date="2022-05" db="EMBL/GenBank/DDBJ databases">
        <authorList>
            <consortium name="Genoscope - CEA"/>
            <person name="William W."/>
        </authorList>
    </citation>
    <scope>NUCLEOTIDE SEQUENCE [LARGE SCALE GENOMIC DNA]</scope>
</reference>
<evidence type="ECO:0000313" key="2">
    <source>
        <dbReference type="Proteomes" id="UP001159427"/>
    </source>
</evidence>
<gene>
    <name evidence="1" type="ORF">PEVE_00001944</name>
</gene>
<dbReference type="PANTHER" id="PTHR33050:SF7">
    <property type="entry name" value="RIBONUCLEASE H"/>
    <property type="match status" value="1"/>
</dbReference>
<evidence type="ECO:0008006" key="3">
    <source>
        <dbReference type="Google" id="ProtNLM"/>
    </source>
</evidence>
<evidence type="ECO:0000313" key="1">
    <source>
        <dbReference type="EMBL" id="CAH3155794.1"/>
    </source>
</evidence>
<name>A0ABN8Q6X9_9CNID</name>